<organism evidence="1 2">
    <name type="scientific">Luteimicrobium xylanilyticum</name>
    <dbReference type="NCBI Taxonomy" id="1133546"/>
    <lineage>
        <taxon>Bacteria</taxon>
        <taxon>Bacillati</taxon>
        <taxon>Actinomycetota</taxon>
        <taxon>Actinomycetes</taxon>
        <taxon>Micrococcales</taxon>
        <taxon>Luteimicrobium</taxon>
    </lineage>
</organism>
<sequence>MTGLAEPSGVFVREAGEGLEVLVVESAAHRITRVALPADLRDLGTTVDDGAHRTQRPVTDLAPGALSLRVPFTPAPGQKLDDRFGPSTQLSVSATPASLLVGGDGTAVELDRDLTLATPAPGETLEGVLHVSARAASCDAFGPDGEPVEFPACNLAQQDWGVPVRITPDGAAELVLPLLG</sequence>
<dbReference type="EMBL" id="CP045529">
    <property type="protein sequence ID" value="QFU99787.1"/>
    <property type="molecule type" value="Genomic_DNA"/>
</dbReference>
<keyword evidence="2" id="KW-1185">Reference proteome</keyword>
<protein>
    <submittedName>
        <fullName evidence="1">Uncharacterized protein</fullName>
    </submittedName>
</protein>
<evidence type="ECO:0000313" key="1">
    <source>
        <dbReference type="EMBL" id="QFU99787.1"/>
    </source>
</evidence>
<evidence type="ECO:0000313" key="2">
    <source>
        <dbReference type="Proteomes" id="UP000326702"/>
    </source>
</evidence>
<dbReference type="AlphaFoldDB" id="A0A5P9QEG9"/>
<gene>
    <name evidence="1" type="ORF">KDY119_03323</name>
</gene>
<accession>A0A5P9QEG9</accession>
<reference evidence="1 2" key="1">
    <citation type="submission" date="2019-10" db="EMBL/GenBank/DDBJ databases">
        <title>Genome sequence of Luteimicrobium xylanilyticum HY-24.</title>
        <authorList>
            <person name="Kim D.Y."/>
            <person name="Park H.-Y."/>
        </authorList>
    </citation>
    <scope>NUCLEOTIDE SEQUENCE [LARGE SCALE GENOMIC DNA]</scope>
    <source>
        <strain evidence="1 2">HY-24</strain>
    </source>
</reference>
<dbReference type="KEGG" id="lxl:KDY119_03323"/>
<dbReference type="Proteomes" id="UP000326702">
    <property type="component" value="Chromosome"/>
</dbReference>
<proteinExistence type="predicted"/>
<name>A0A5P9QEG9_9MICO</name>